<evidence type="ECO:0000259" key="13">
    <source>
        <dbReference type="Pfam" id="PF00593"/>
    </source>
</evidence>
<dbReference type="Pfam" id="PF00593">
    <property type="entry name" value="TonB_dep_Rec_b-barrel"/>
    <property type="match status" value="1"/>
</dbReference>
<evidence type="ECO:0000256" key="10">
    <source>
        <dbReference type="PROSITE-ProRule" id="PRU01360"/>
    </source>
</evidence>
<comment type="subcellular location">
    <subcellularLocation>
        <location evidence="1 10">Cell outer membrane</location>
        <topology evidence="1 10">Multi-pass membrane protein</topology>
    </subcellularLocation>
</comment>
<dbReference type="PANTHER" id="PTHR47234">
    <property type="match status" value="1"/>
</dbReference>
<evidence type="ECO:0000256" key="12">
    <source>
        <dbReference type="SAM" id="SignalP"/>
    </source>
</evidence>
<dbReference type="EMBL" id="JAAOCD010000007">
    <property type="protein sequence ID" value="NHK99674.1"/>
    <property type="molecule type" value="Genomic_DNA"/>
</dbReference>
<keyword evidence="6 11" id="KW-0798">TonB box</keyword>
<feature type="domain" description="TonB-dependent receptor-like beta-barrel" evidence="13">
    <location>
        <begin position="404"/>
        <end position="926"/>
    </location>
</feature>
<keyword evidence="4 10" id="KW-1134">Transmembrane beta strand</keyword>
<dbReference type="Pfam" id="PF07715">
    <property type="entry name" value="Plug"/>
    <property type="match status" value="1"/>
</dbReference>
<dbReference type="Gene3D" id="2.40.170.20">
    <property type="entry name" value="TonB-dependent receptor, beta-barrel domain"/>
    <property type="match status" value="1"/>
</dbReference>
<keyword evidence="3 10" id="KW-0813">Transport</keyword>
<dbReference type="InterPro" id="IPR000531">
    <property type="entry name" value="Beta-barrel_TonB"/>
</dbReference>
<evidence type="ECO:0000256" key="7">
    <source>
        <dbReference type="ARBA" id="ARBA00023136"/>
    </source>
</evidence>
<evidence type="ECO:0000256" key="1">
    <source>
        <dbReference type="ARBA" id="ARBA00004571"/>
    </source>
</evidence>
<evidence type="ECO:0000256" key="9">
    <source>
        <dbReference type="ARBA" id="ARBA00023237"/>
    </source>
</evidence>
<evidence type="ECO:0000256" key="3">
    <source>
        <dbReference type="ARBA" id="ARBA00022448"/>
    </source>
</evidence>
<evidence type="ECO:0000256" key="2">
    <source>
        <dbReference type="ARBA" id="ARBA00009810"/>
    </source>
</evidence>
<evidence type="ECO:0000256" key="6">
    <source>
        <dbReference type="ARBA" id="ARBA00023077"/>
    </source>
</evidence>
<organism evidence="15 16">
    <name type="scientific">Rubrivivax benzoatilyticus</name>
    <dbReference type="NCBI Taxonomy" id="316997"/>
    <lineage>
        <taxon>Bacteria</taxon>
        <taxon>Pseudomonadati</taxon>
        <taxon>Pseudomonadota</taxon>
        <taxon>Betaproteobacteria</taxon>
        <taxon>Burkholderiales</taxon>
        <taxon>Sphaerotilaceae</taxon>
        <taxon>Rubrivivax</taxon>
    </lineage>
</organism>
<dbReference type="InterPro" id="IPR036942">
    <property type="entry name" value="Beta-barrel_TonB_sf"/>
</dbReference>
<keyword evidence="16" id="KW-1185">Reference proteome</keyword>
<reference evidence="15 16" key="1">
    <citation type="submission" date="2020-03" db="EMBL/GenBank/DDBJ databases">
        <title>Rubrivivax benzoatilyticus JA2 (sequenced after 10 years sub-culturing).</title>
        <authorList>
            <person name="Gupta D."/>
            <person name="Chintalapati S."/>
            <person name="Chintalapati V.R."/>
        </authorList>
    </citation>
    <scope>NUCLEOTIDE SEQUENCE [LARGE SCALE GENOMIC DNA]</scope>
    <source>
        <strain evidence="15 16">JA2-Mal</strain>
    </source>
</reference>
<evidence type="ECO:0000256" key="8">
    <source>
        <dbReference type="ARBA" id="ARBA00023170"/>
    </source>
</evidence>
<evidence type="ECO:0000256" key="5">
    <source>
        <dbReference type="ARBA" id="ARBA00022692"/>
    </source>
</evidence>
<accession>A0ABX0HXD5</accession>
<evidence type="ECO:0000256" key="11">
    <source>
        <dbReference type="RuleBase" id="RU003357"/>
    </source>
</evidence>
<dbReference type="SUPFAM" id="SSF56935">
    <property type="entry name" value="Porins"/>
    <property type="match status" value="1"/>
</dbReference>
<dbReference type="RefSeq" id="WP_009857274.1">
    <property type="nucleotide sequence ID" value="NZ_JAAOCD010000007.1"/>
</dbReference>
<feature type="signal peptide" evidence="12">
    <location>
        <begin position="1"/>
        <end position="28"/>
    </location>
</feature>
<keyword evidence="12" id="KW-0732">Signal</keyword>
<protein>
    <submittedName>
        <fullName evidence="15">TonB-dependent receptor</fullName>
    </submittedName>
</protein>
<dbReference type="InterPro" id="IPR012910">
    <property type="entry name" value="Plug_dom"/>
</dbReference>
<keyword evidence="5 10" id="KW-0812">Transmembrane</keyword>
<dbReference type="Proteomes" id="UP000802098">
    <property type="component" value="Unassembled WGS sequence"/>
</dbReference>
<feature type="chain" id="PRO_5046364032" evidence="12">
    <location>
        <begin position="29"/>
        <end position="969"/>
    </location>
</feature>
<name>A0ABX0HXD5_9BURK</name>
<comment type="caution">
    <text evidence="15">The sequence shown here is derived from an EMBL/GenBank/DDBJ whole genome shotgun (WGS) entry which is preliminary data.</text>
</comment>
<evidence type="ECO:0000259" key="14">
    <source>
        <dbReference type="Pfam" id="PF07715"/>
    </source>
</evidence>
<dbReference type="Gene3D" id="2.170.130.10">
    <property type="entry name" value="TonB-dependent receptor, plug domain"/>
    <property type="match status" value="1"/>
</dbReference>
<evidence type="ECO:0000313" key="16">
    <source>
        <dbReference type="Proteomes" id="UP000802098"/>
    </source>
</evidence>
<comment type="similarity">
    <text evidence="2 10 11">Belongs to the TonB-dependent receptor family.</text>
</comment>
<gene>
    <name evidence="15" type="ORF">G7087_14905</name>
</gene>
<dbReference type="InterPro" id="IPR037066">
    <property type="entry name" value="Plug_dom_sf"/>
</dbReference>
<dbReference type="PANTHER" id="PTHR47234:SF2">
    <property type="entry name" value="TONB-DEPENDENT RECEPTOR"/>
    <property type="match status" value="1"/>
</dbReference>
<keyword evidence="7 10" id="KW-0472">Membrane</keyword>
<evidence type="ECO:0000256" key="4">
    <source>
        <dbReference type="ARBA" id="ARBA00022452"/>
    </source>
</evidence>
<proteinExistence type="inferred from homology"/>
<feature type="domain" description="TonB-dependent receptor plug" evidence="14">
    <location>
        <begin position="52"/>
        <end position="166"/>
    </location>
</feature>
<sequence length="969" mass="103053">MFKRTKLATCLLVAFGGGIGFSASPVLAQSATSAGTERIEVTGSRLRSLEGESSSPVQVVTGEEIAKAGIVNVQELLTKNPTVGVPGISRTNSNFATSSAGVATVDLRNLGSDRTLVLVNGRRFVAGVPGSASVDLNTIPTEFIERVEILTGGASATYGSDAVAGVVNIILKKNFQGLSVNAQHGVSEKGDDRKDVFSMTMGANSENGRGNIMAHIGFSDQGAVMARDHGVPFDNISLAYTTRKPEDVFKFVGPFYSSYGSSGRFFGDNGTYTVDANGNVVPWSTNGPAGDGVGAYGYNRQNDRYLAIPTKRFVFATQGEYAIDDNHSAWLEANYAQTQTKSRLEPFPLDSEALFPSSGGQVPAEFLVNGSVVVNPLIPAGILADLVDNDGDGLRDYFFSRRLSEVGTRGNKADRDTFRIATGLRGSIFDGWDYDTYVSYGATKESQVSSGQVNVLNFAQALQAMTDVDDVDGDGNTTEAVCISADARAQGCVPANIFGAGNISADALKYILAPGMLSTFTSQKLAGGVIRGEPFALPAGKVGVAAGFEWREEYARTEFDALQQAGLNAGNAIPRTEGSFSVRELFAETRIPLVKDQILAKSLSLNAAIRSSDYSTVGRTFSWTTGLEWAPTRDLRVRATKALAVRAPNINELYSPASQTFPQVQDPCVGVTATSTGARDDACRADPGVAANIAANGSFTLNQSDAQGVSGYDSGNPNLKEETGKTWTLGLVYAPSALKNVVFTADYFRVKIEDAITNVGRQTSLNQCYGGDTYFCQFIIRRPANIGANSAGSLEYVNSPATNSGGLFTSGVDLTASYSDRVGPGRLSGRIAYTYLDDGYELPVARLGTKDPFVGEIGAARDRAALSVGYTYKDFAINTTTTYIGKSYLDDQLFGRGVVSVPSYTQFDFQASYTYGKATWYFGMDNAFNAKGPKTDSNALLWGTTGAGTAADVYDAIGRRYYAGVRFDL</sequence>
<keyword evidence="9 10" id="KW-0998">Cell outer membrane</keyword>
<evidence type="ECO:0000313" key="15">
    <source>
        <dbReference type="EMBL" id="NHK99674.1"/>
    </source>
</evidence>
<dbReference type="InterPro" id="IPR039426">
    <property type="entry name" value="TonB-dep_rcpt-like"/>
</dbReference>
<keyword evidence="8 15" id="KW-0675">Receptor</keyword>
<dbReference type="PROSITE" id="PS52016">
    <property type="entry name" value="TONB_DEPENDENT_REC_3"/>
    <property type="match status" value="1"/>
</dbReference>